<protein>
    <submittedName>
        <fullName evidence="1">Uncharacterized protein</fullName>
    </submittedName>
</protein>
<reference evidence="1" key="1">
    <citation type="submission" date="2022-10" db="EMBL/GenBank/DDBJ databases">
        <title>Genome sequences of endogenous nimaviruses in decapod crustaceans.</title>
        <authorList>
            <person name="Kawato S."/>
            <person name="Nozaki R."/>
            <person name="Kondo H."/>
            <person name="Hirono I."/>
        </authorList>
    </citation>
    <scope>NUCLEOTIDE SEQUENCE</scope>
    <source>
        <strain evidence="1">Mikawa2016</strain>
    </source>
</reference>
<dbReference type="EMBL" id="LC738870">
    <property type="protein sequence ID" value="BDT61879.1"/>
    <property type="molecule type" value="Genomic_DNA"/>
</dbReference>
<name>A0A9C7C528_9VIRU</name>
<organism evidence="1">
    <name type="scientific">Penaeus monodon majanivirus A</name>
    <dbReference type="NCBI Taxonomy" id="2984271"/>
    <lineage>
        <taxon>Viruses</taxon>
        <taxon>Viruses incertae sedis</taxon>
        <taxon>Naldaviricetes</taxon>
        <taxon>Nimaviridae</taxon>
    </lineage>
</organism>
<sequence length="120" mass="13817">MVRVHSREIRSHCENYSDHVSLSNSGNVINKELTNAANQTISSKYFCNILRWSVRGSYESAVQYLLTKRNFKPSFDGTLNHVTYSDANNVNIQIYIYTNPFIEKEVAHATYLKTNPQPRS</sequence>
<proteinExistence type="predicted"/>
<evidence type="ECO:0000313" key="1">
    <source>
        <dbReference type="EMBL" id="BDT61879.1"/>
    </source>
</evidence>
<accession>A0A9C7C528</accession>